<keyword evidence="2" id="KW-1185">Reference proteome</keyword>
<feature type="non-terminal residue" evidence="1">
    <location>
        <position position="1"/>
    </location>
</feature>
<dbReference type="Proteomes" id="UP000708208">
    <property type="component" value="Unassembled WGS sequence"/>
</dbReference>
<gene>
    <name evidence="1" type="ORF">AFUS01_LOCUS31454</name>
</gene>
<accession>A0A8J2PEU8</accession>
<name>A0A8J2PEU8_9HEXA</name>
<proteinExistence type="predicted"/>
<sequence>TFGDAPVASVLLSYWFLSASWFHRTPVSIVATTMYWPAQPFAIALAVPILSNAQFAWFGVRSDLSPGLISSGFCLNTFSPSINSISDDPTPCLGGYPHYSSTWSKLYIA</sequence>
<dbReference type="EMBL" id="CAJVCH010499926">
    <property type="protein sequence ID" value="CAG7821097.1"/>
    <property type="molecule type" value="Genomic_DNA"/>
</dbReference>
<organism evidence="1 2">
    <name type="scientific">Allacma fusca</name>
    <dbReference type="NCBI Taxonomy" id="39272"/>
    <lineage>
        <taxon>Eukaryota</taxon>
        <taxon>Metazoa</taxon>
        <taxon>Ecdysozoa</taxon>
        <taxon>Arthropoda</taxon>
        <taxon>Hexapoda</taxon>
        <taxon>Collembola</taxon>
        <taxon>Symphypleona</taxon>
        <taxon>Sminthuridae</taxon>
        <taxon>Allacma</taxon>
    </lineage>
</organism>
<reference evidence="1" key="1">
    <citation type="submission" date="2021-06" db="EMBL/GenBank/DDBJ databases">
        <authorList>
            <person name="Hodson N. C."/>
            <person name="Mongue J. A."/>
            <person name="Jaron S. K."/>
        </authorList>
    </citation>
    <scope>NUCLEOTIDE SEQUENCE</scope>
</reference>
<evidence type="ECO:0000313" key="1">
    <source>
        <dbReference type="EMBL" id="CAG7821097.1"/>
    </source>
</evidence>
<comment type="caution">
    <text evidence="1">The sequence shown here is derived from an EMBL/GenBank/DDBJ whole genome shotgun (WGS) entry which is preliminary data.</text>
</comment>
<protein>
    <submittedName>
        <fullName evidence="1">Uncharacterized protein</fullName>
    </submittedName>
</protein>
<dbReference type="AlphaFoldDB" id="A0A8J2PEU8"/>
<evidence type="ECO:0000313" key="2">
    <source>
        <dbReference type="Proteomes" id="UP000708208"/>
    </source>
</evidence>